<dbReference type="AlphaFoldDB" id="A0A1V8M2P6"/>
<comment type="subcellular location">
    <subcellularLocation>
        <location evidence="1">Membrane</location>
        <topology evidence="1">Multi-pass membrane protein</topology>
    </subcellularLocation>
</comment>
<keyword evidence="5 7" id="KW-1133">Transmembrane helix</keyword>
<comment type="similarity">
    <text evidence="2">Belongs to the bacterial sugar transferase family.</text>
</comment>
<evidence type="ECO:0000256" key="6">
    <source>
        <dbReference type="ARBA" id="ARBA00023136"/>
    </source>
</evidence>
<dbReference type="Pfam" id="PF02397">
    <property type="entry name" value="Bac_transf"/>
    <property type="match status" value="1"/>
</dbReference>
<feature type="domain" description="Bacterial sugar transferase" evidence="8">
    <location>
        <begin position="280"/>
        <end position="461"/>
    </location>
</feature>
<feature type="transmembrane region" description="Helical" evidence="7">
    <location>
        <begin position="119"/>
        <end position="137"/>
    </location>
</feature>
<dbReference type="PANTHER" id="PTHR30576">
    <property type="entry name" value="COLANIC BIOSYNTHESIS UDP-GLUCOSE LIPID CARRIER TRANSFERASE"/>
    <property type="match status" value="1"/>
</dbReference>
<evidence type="ECO:0000256" key="7">
    <source>
        <dbReference type="SAM" id="Phobius"/>
    </source>
</evidence>
<dbReference type="OrthoDB" id="9808602at2"/>
<comment type="caution">
    <text evidence="9">The sequence shown here is derived from an EMBL/GenBank/DDBJ whole genome shotgun (WGS) entry which is preliminary data.</text>
</comment>
<protein>
    <recommendedName>
        <fullName evidence="8">Bacterial sugar transferase domain-containing protein</fullName>
    </recommendedName>
</protein>
<dbReference type="RefSeq" id="WP_080524059.1">
    <property type="nucleotide sequence ID" value="NZ_LPUF01000003.1"/>
</dbReference>
<feature type="transmembrane region" description="Helical" evidence="7">
    <location>
        <begin position="57"/>
        <end position="75"/>
    </location>
</feature>
<dbReference type="GO" id="GO:0016780">
    <property type="term" value="F:phosphotransferase activity, for other substituted phosphate groups"/>
    <property type="evidence" value="ECO:0007669"/>
    <property type="project" value="TreeGrafter"/>
</dbReference>
<dbReference type="EMBL" id="LPUF01000003">
    <property type="protein sequence ID" value="OQK15834.1"/>
    <property type="molecule type" value="Genomic_DNA"/>
</dbReference>
<dbReference type="Proteomes" id="UP000191980">
    <property type="component" value="Unassembled WGS sequence"/>
</dbReference>
<accession>A0A1V8M2P6</accession>
<evidence type="ECO:0000256" key="1">
    <source>
        <dbReference type="ARBA" id="ARBA00004141"/>
    </source>
</evidence>
<evidence type="ECO:0000259" key="8">
    <source>
        <dbReference type="Pfam" id="PF02397"/>
    </source>
</evidence>
<keyword evidence="10" id="KW-1185">Reference proteome</keyword>
<keyword evidence="6 7" id="KW-0472">Membrane</keyword>
<evidence type="ECO:0000256" key="2">
    <source>
        <dbReference type="ARBA" id="ARBA00006464"/>
    </source>
</evidence>
<reference evidence="9 10" key="1">
    <citation type="submission" date="2015-12" db="EMBL/GenBank/DDBJ databases">
        <authorList>
            <person name="Shamseldin A."/>
            <person name="Moawad H."/>
            <person name="Abd El-Rahim W.M."/>
            <person name="Sadowsky M.J."/>
        </authorList>
    </citation>
    <scope>NUCLEOTIDE SEQUENCE [LARGE SCALE GENOMIC DNA]</scope>
    <source>
        <strain evidence="9 10">WF1</strain>
    </source>
</reference>
<dbReference type="NCBIfam" id="TIGR03025">
    <property type="entry name" value="EPS_sugtrans"/>
    <property type="match status" value="1"/>
</dbReference>
<sequence>MKFTGQAKEKANLLLAAIKLFDWLMIVGSGVASFYILEPIKHFPAYQGLMPENYLTALVLGFLFSAWLFPIFNVYKSWRGSGIAEEILTLLFSWTCAILGLMAFIFFTKTATEFSRHWFLLWFGSAYLGLIFSRITLRALLHTLRNKGFNQRHIVLVGTGALNQQITKKLESSSWMGLKVAGYFYANDDDQNIAYLGDFNTVAQYVEQHDVDQVWITLPLTEMDKIEALSRQLHSVAVDVMLIPDIASLRLMNYSVTHLDGLAMINISVSPMSNSNIVLKWLEDKILASLILILISPIMLAIAIVIKLSSPGPVFYTQERISWNGQSFNMLKFRSMPMDSDKHMNGPVWGNAAKKTTTRVGQFFRSTSLDELPQFINVLKGDMSIVGPRPERTVFVEQFKHEIDGYMQKHLVQAGITGWAQVNGWRGDTCLKTRIDYDLFYIENWSLWFDLKIIFMTLFKGFSHEETI</sequence>
<evidence type="ECO:0000256" key="5">
    <source>
        <dbReference type="ARBA" id="ARBA00022989"/>
    </source>
</evidence>
<feature type="transmembrane region" description="Helical" evidence="7">
    <location>
        <begin position="87"/>
        <end position="107"/>
    </location>
</feature>
<feature type="transmembrane region" description="Helical" evidence="7">
    <location>
        <begin position="12"/>
        <end position="37"/>
    </location>
</feature>
<evidence type="ECO:0000256" key="3">
    <source>
        <dbReference type="ARBA" id="ARBA00022679"/>
    </source>
</evidence>
<keyword evidence="3" id="KW-0808">Transferase</keyword>
<dbReference type="NCBIfam" id="TIGR03023">
    <property type="entry name" value="WcaJ_sugtrans"/>
    <property type="match status" value="1"/>
</dbReference>
<organism evidence="9 10">
    <name type="scientific">Methyloprofundus sedimenti</name>
    <dbReference type="NCBI Taxonomy" id="1420851"/>
    <lineage>
        <taxon>Bacteria</taxon>
        <taxon>Pseudomonadati</taxon>
        <taxon>Pseudomonadota</taxon>
        <taxon>Gammaproteobacteria</taxon>
        <taxon>Methylococcales</taxon>
        <taxon>Methylococcaceae</taxon>
        <taxon>Methyloprofundus</taxon>
    </lineage>
</organism>
<proteinExistence type="inferred from homology"/>
<dbReference type="GO" id="GO:0016020">
    <property type="term" value="C:membrane"/>
    <property type="evidence" value="ECO:0007669"/>
    <property type="project" value="UniProtKB-SubCell"/>
</dbReference>
<keyword evidence="4 7" id="KW-0812">Transmembrane</keyword>
<dbReference type="Pfam" id="PF13727">
    <property type="entry name" value="CoA_binding_3"/>
    <property type="match status" value="1"/>
</dbReference>
<dbReference type="PANTHER" id="PTHR30576:SF0">
    <property type="entry name" value="UNDECAPRENYL-PHOSPHATE N-ACETYLGALACTOSAMINYL 1-PHOSPHATE TRANSFERASE-RELATED"/>
    <property type="match status" value="1"/>
</dbReference>
<feature type="transmembrane region" description="Helical" evidence="7">
    <location>
        <begin position="286"/>
        <end position="306"/>
    </location>
</feature>
<dbReference type="InterPro" id="IPR017473">
    <property type="entry name" value="Undecaprenyl-P_gluc_Ptfrase"/>
</dbReference>
<dbReference type="InterPro" id="IPR003362">
    <property type="entry name" value="Bact_transf"/>
</dbReference>
<name>A0A1V8M2P6_9GAMM</name>
<dbReference type="Gene3D" id="3.40.50.720">
    <property type="entry name" value="NAD(P)-binding Rossmann-like Domain"/>
    <property type="match status" value="1"/>
</dbReference>
<evidence type="ECO:0000256" key="4">
    <source>
        <dbReference type="ARBA" id="ARBA00022692"/>
    </source>
</evidence>
<dbReference type="STRING" id="1420851.AU255_16725"/>
<dbReference type="InterPro" id="IPR017475">
    <property type="entry name" value="EPS_sugar_tfrase"/>
</dbReference>
<evidence type="ECO:0000313" key="9">
    <source>
        <dbReference type="EMBL" id="OQK15834.1"/>
    </source>
</evidence>
<evidence type="ECO:0000313" key="10">
    <source>
        <dbReference type="Proteomes" id="UP000191980"/>
    </source>
</evidence>
<gene>
    <name evidence="9" type="ORF">AU255_16725</name>
</gene>